<proteinExistence type="predicted"/>
<accession>A0A4R6BIB1</accession>
<organism evidence="2 3">
    <name type="scientific">Macrococcus hajekii</name>
    <dbReference type="NCBI Taxonomy" id="198482"/>
    <lineage>
        <taxon>Bacteria</taxon>
        <taxon>Bacillati</taxon>
        <taxon>Bacillota</taxon>
        <taxon>Bacilli</taxon>
        <taxon>Bacillales</taxon>
        <taxon>Staphylococcaceae</taxon>
        <taxon>Macrococcus</taxon>
    </lineage>
</organism>
<gene>
    <name evidence="2" type="ORF">ERX37_09635</name>
</gene>
<sequence length="167" mass="19874">MTSRLKQEVNQLCYGEGLSAAGFLLLWFCTAFFKPDTRPYLLDYATILSFLNICFILATGSYFWWIMKQHVDARKPLKLTIYQIRCFKRLHVLILAVIFLSTFAIVWTLPHTDEMWLLIILTYGFMWLEYINYFHVRLSYLTPREFRQLLTNRKVTASHLNRAMKGK</sequence>
<reference evidence="2 3" key="1">
    <citation type="submission" date="2019-01" db="EMBL/GenBank/DDBJ databases">
        <title>Draft genome sequences of the type strains of six Macrococcus species.</title>
        <authorList>
            <person name="Mazhar S."/>
            <person name="Altermann E."/>
            <person name="Hill C."/>
            <person name="Mcauliffe O."/>
        </authorList>
    </citation>
    <scope>NUCLEOTIDE SEQUENCE [LARGE SCALE GENOMIC DNA]</scope>
    <source>
        <strain evidence="2 3">CCM4809</strain>
    </source>
</reference>
<feature type="transmembrane region" description="Helical" evidence="1">
    <location>
        <begin position="86"/>
        <end position="109"/>
    </location>
</feature>
<dbReference type="RefSeq" id="WP_133430466.1">
    <property type="nucleotide sequence ID" value="NZ_BMCC01000004.1"/>
</dbReference>
<comment type="caution">
    <text evidence="2">The sequence shown here is derived from an EMBL/GenBank/DDBJ whole genome shotgun (WGS) entry which is preliminary data.</text>
</comment>
<keyword evidence="1" id="KW-1133">Transmembrane helix</keyword>
<feature type="transmembrane region" description="Helical" evidence="1">
    <location>
        <begin position="12"/>
        <end position="33"/>
    </location>
</feature>
<feature type="transmembrane region" description="Helical" evidence="1">
    <location>
        <begin position="115"/>
        <end position="134"/>
    </location>
</feature>
<dbReference type="Proteomes" id="UP000295328">
    <property type="component" value="Unassembled WGS sequence"/>
</dbReference>
<evidence type="ECO:0008006" key="4">
    <source>
        <dbReference type="Google" id="ProtNLM"/>
    </source>
</evidence>
<keyword evidence="1" id="KW-0812">Transmembrane</keyword>
<dbReference type="OrthoDB" id="4826010at2"/>
<protein>
    <recommendedName>
        <fullName evidence="4">General stress protein</fullName>
    </recommendedName>
</protein>
<evidence type="ECO:0000313" key="3">
    <source>
        <dbReference type="Proteomes" id="UP000295328"/>
    </source>
</evidence>
<dbReference type="AlphaFoldDB" id="A0A4R6BIB1"/>
<evidence type="ECO:0000256" key="1">
    <source>
        <dbReference type="SAM" id="Phobius"/>
    </source>
</evidence>
<evidence type="ECO:0000313" key="2">
    <source>
        <dbReference type="EMBL" id="TDM01363.1"/>
    </source>
</evidence>
<feature type="transmembrane region" description="Helical" evidence="1">
    <location>
        <begin position="45"/>
        <end position="65"/>
    </location>
</feature>
<keyword evidence="3" id="KW-1185">Reference proteome</keyword>
<name>A0A4R6BIB1_9STAP</name>
<keyword evidence="1" id="KW-0472">Membrane</keyword>
<dbReference type="EMBL" id="SCWE01000004">
    <property type="protein sequence ID" value="TDM01363.1"/>
    <property type="molecule type" value="Genomic_DNA"/>
</dbReference>